<gene>
    <name evidence="5" type="ORF">TPE_0898</name>
</gene>
<keyword evidence="6" id="KW-1185">Reference proteome</keyword>
<proteinExistence type="predicted"/>
<keyword evidence="2" id="KW-0547">Nucleotide-binding</keyword>
<dbReference type="SMART" id="SM00382">
    <property type="entry name" value="AAA"/>
    <property type="match status" value="1"/>
</dbReference>
<dbReference type="Gene3D" id="3.40.50.300">
    <property type="entry name" value="P-loop containing nucleotide triphosphate hydrolases"/>
    <property type="match status" value="1"/>
</dbReference>
<reference evidence="5 6" key="1">
    <citation type="journal article" date="2013" name="PLoS ONE">
        <title>Genome-Wide Relatedness of Treponema pedis, from Gingiva and Necrotic Skin Lesions of Pigs, with the Human Oral Pathogen Treponema denticola.</title>
        <authorList>
            <person name="Svartstrom O."/>
            <person name="Mushtaq M."/>
            <person name="Pringle M."/>
            <person name="Segerman B."/>
        </authorList>
    </citation>
    <scope>NUCLEOTIDE SEQUENCE [LARGE SCALE GENOMIC DNA]</scope>
    <source>
        <strain evidence="5">T A4</strain>
    </source>
</reference>
<feature type="domain" description="ABC transporter" evidence="4">
    <location>
        <begin position="2"/>
        <end position="244"/>
    </location>
</feature>
<evidence type="ECO:0000256" key="3">
    <source>
        <dbReference type="ARBA" id="ARBA00022840"/>
    </source>
</evidence>
<dbReference type="STRING" id="1291379.TPE_0898"/>
<dbReference type="InterPro" id="IPR050763">
    <property type="entry name" value="ABC_transporter_ATP-binding"/>
</dbReference>
<dbReference type="HOGENOM" id="CLU_000604_1_2_12"/>
<evidence type="ECO:0000313" key="6">
    <source>
        <dbReference type="Proteomes" id="UP000015620"/>
    </source>
</evidence>
<dbReference type="EMBL" id="CP004120">
    <property type="protein sequence ID" value="AGT43394.1"/>
    <property type="molecule type" value="Genomic_DNA"/>
</dbReference>
<dbReference type="PANTHER" id="PTHR42711">
    <property type="entry name" value="ABC TRANSPORTER ATP-BINDING PROTEIN"/>
    <property type="match status" value="1"/>
</dbReference>
<dbReference type="InterPro" id="IPR017871">
    <property type="entry name" value="ABC_transporter-like_CS"/>
</dbReference>
<dbReference type="InterPro" id="IPR027417">
    <property type="entry name" value="P-loop_NTPase"/>
</dbReference>
<dbReference type="PANTHER" id="PTHR42711:SF18">
    <property type="entry name" value="ABC TRANSPORTER, ATP-BINDING PROTEIN"/>
    <property type="match status" value="1"/>
</dbReference>
<accession>S6A886</accession>
<organism evidence="5 6">
    <name type="scientific">Treponema pedis str. T A4</name>
    <dbReference type="NCBI Taxonomy" id="1291379"/>
    <lineage>
        <taxon>Bacteria</taxon>
        <taxon>Pseudomonadati</taxon>
        <taxon>Spirochaetota</taxon>
        <taxon>Spirochaetia</taxon>
        <taxon>Spirochaetales</taxon>
        <taxon>Treponemataceae</taxon>
        <taxon>Treponema</taxon>
    </lineage>
</organism>
<keyword evidence="1" id="KW-0813">Transport</keyword>
<dbReference type="PATRIC" id="fig|1291379.3.peg.893"/>
<dbReference type="GO" id="GO:0016887">
    <property type="term" value="F:ATP hydrolysis activity"/>
    <property type="evidence" value="ECO:0007669"/>
    <property type="project" value="InterPro"/>
</dbReference>
<dbReference type="SUPFAM" id="SSF52540">
    <property type="entry name" value="P-loop containing nucleoside triphosphate hydrolases"/>
    <property type="match status" value="1"/>
</dbReference>
<dbReference type="InterPro" id="IPR003593">
    <property type="entry name" value="AAA+_ATPase"/>
</dbReference>
<evidence type="ECO:0000256" key="1">
    <source>
        <dbReference type="ARBA" id="ARBA00022448"/>
    </source>
</evidence>
<dbReference type="GO" id="GO:0005524">
    <property type="term" value="F:ATP binding"/>
    <property type="evidence" value="ECO:0007669"/>
    <property type="project" value="UniProtKB-KW"/>
</dbReference>
<protein>
    <submittedName>
        <fullName evidence="5">ABC transporter</fullName>
    </submittedName>
</protein>
<dbReference type="PROSITE" id="PS50893">
    <property type="entry name" value="ABC_TRANSPORTER_2"/>
    <property type="match status" value="1"/>
</dbReference>
<sequence length="320" mass="36057">MIEVTNLSRTFKTHTGFLKKKTEVVNAVQNVSFKVNQGEIFGLVGPNGAGKTTIIKILTTILAPTGGTCKVLGYDTFGQEKQIRPHINFIFGGEYGVYRRLSAKDNLTYFSNLYKIPAHIQNERIPKLLNLVGLAERANYRVETYSKGMIQRLQIAKGLINNPQIIFMDEPTIGLDPIGATELHTIIKRLTAQSKTIVFTSHYMHEVQELCQRVAIINKGNLLICDTVDNLMEQIDNIISMTVEIRNKIDTKKILEIEGVIETEWLNKDCSKLRIKYTTGYNNIAACIIEALESNNIIKMDISEPSLENVYIKLVGINHE</sequence>
<keyword evidence="3" id="KW-0067">ATP-binding</keyword>
<dbReference type="Pfam" id="PF00005">
    <property type="entry name" value="ABC_tran"/>
    <property type="match status" value="1"/>
</dbReference>
<dbReference type="InterPro" id="IPR003439">
    <property type="entry name" value="ABC_transporter-like_ATP-bd"/>
</dbReference>
<dbReference type="KEGG" id="tped:TPE_0898"/>
<evidence type="ECO:0000313" key="5">
    <source>
        <dbReference type="EMBL" id="AGT43394.1"/>
    </source>
</evidence>
<evidence type="ECO:0000259" key="4">
    <source>
        <dbReference type="PROSITE" id="PS50893"/>
    </source>
</evidence>
<dbReference type="AlphaFoldDB" id="S6A886"/>
<evidence type="ECO:0000256" key="2">
    <source>
        <dbReference type="ARBA" id="ARBA00022741"/>
    </source>
</evidence>
<name>S6A886_9SPIR</name>
<dbReference type="Proteomes" id="UP000015620">
    <property type="component" value="Chromosome"/>
</dbReference>
<dbReference type="PROSITE" id="PS00211">
    <property type="entry name" value="ABC_TRANSPORTER_1"/>
    <property type="match status" value="1"/>
</dbReference>